<comment type="caution">
    <text evidence="1">The sequence shown here is derived from an EMBL/GenBank/DDBJ whole genome shotgun (WGS) entry which is preliminary data.</text>
</comment>
<protein>
    <submittedName>
        <fullName evidence="1">Uncharacterized protein</fullName>
    </submittedName>
</protein>
<reference evidence="1 2" key="1">
    <citation type="journal article" date="2024" name="Int. J. Mol. Sci.">
        <title>Exploration of Alicyclobacillus spp. Genome in Search of Antibiotic Resistance.</title>
        <authorList>
            <person name="Bucka-Kolendo J."/>
            <person name="Kiousi D.E."/>
            <person name="Dekowska A."/>
            <person name="Mikolajczuk-Szczyrba A."/>
            <person name="Karadedos D.M."/>
            <person name="Michael P."/>
            <person name="Galanis A."/>
            <person name="Sokolowska B."/>
        </authorList>
    </citation>
    <scope>NUCLEOTIDE SEQUENCE [LARGE SCALE GENOMIC DNA]</scope>
    <source>
        <strain evidence="1 2">KKP 3000</strain>
    </source>
</reference>
<keyword evidence="2" id="KW-1185">Reference proteome</keyword>
<name>A0ABV5AD28_9BACL</name>
<evidence type="ECO:0000313" key="1">
    <source>
        <dbReference type="EMBL" id="MFB5189750.1"/>
    </source>
</evidence>
<organism evidence="1 2">
    <name type="scientific">Alicyclobacillus fastidiosus</name>
    <dbReference type="NCBI Taxonomy" id="392011"/>
    <lineage>
        <taxon>Bacteria</taxon>
        <taxon>Bacillati</taxon>
        <taxon>Bacillota</taxon>
        <taxon>Bacilli</taxon>
        <taxon>Bacillales</taxon>
        <taxon>Alicyclobacillaceae</taxon>
        <taxon>Alicyclobacillus</taxon>
    </lineage>
</organism>
<gene>
    <name evidence="1" type="ORF">KKP3000_003027</name>
</gene>
<accession>A0ABV5AD28</accession>
<proteinExistence type="predicted"/>
<dbReference type="Proteomes" id="UP001579974">
    <property type="component" value="Unassembled WGS sequence"/>
</dbReference>
<sequence>MADTFVDPIHRRKRRSAGGCLYSNVTPPCRSIQIGQKCRVCHFVVNSASTVQDATFTVLDLATYGLPFFDEPVGPFRNGSV</sequence>
<evidence type="ECO:0000313" key="2">
    <source>
        <dbReference type="Proteomes" id="UP001579974"/>
    </source>
</evidence>
<dbReference type="EMBL" id="JBDXSU010000003">
    <property type="protein sequence ID" value="MFB5189750.1"/>
    <property type="molecule type" value="Genomic_DNA"/>
</dbReference>